<keyword evidence="2" id="KW-0472">Membrane</keyword>
<keyword evidence="2" id="KW-0812">Transmembrane</keyword>
<feature type="transmembrane region" description="Helical" evidence="2">
    <location>
        <begin position="59"/>
        <end position="81"/>
    </location>
</feature>
<sequence length="111" mass="12877">MSPLSNSYRPAFAHCSDTTQRANQALNFFALYNNFTKFPEGMDCITNKAMKMTNDQTAAGAWAMMSVLLFIFVMVVLNCNFKYMNWSDSDRNFEQKEKERTPFLEKEDKSI</sequence>
<evidence type="ECO:0000313" key="4">
    <source>
        <dbReference type="Proteomes" id="UP000297299"/>
    </source>
</evidence>
<name>A0A4Y8DGT5_9HELO</name>
<feature type="region of interest" description="Disordered" evidence="1">
    <location>
        <begin position="92"/>
        <end position="111"/>
    </location>
</feature>
<keyword evidence="4" id="KW-1185">Reference proteome</keyword>
<comment type="caution">
    <text evidence="3">The sequence shown here is derived from an EMBL/GenBank/DDBJ whole genome shotgun (WGS) entry which is preliminary data.</text>
</comment>
<protein>
    <submittedName>
        <fullName evidence="3">Uncharacterized protein</fullName>
    </submittedName>
</protein>
<dbReference type="OrthoDB" id="3523797at2759"/>
<evidence type="ECO:0000256" key="1">
    <source>
        <dbReference type="SAM" id="MobiDB-lite"/>
    </source>
</evidence>
<gene>
    <name evidence="3" type="ORF">BOTCAL_0025g00380</name>
</gene>
<dbReference type="AlphaFoldDB" id="A0A4Y8DGT5"/>
<organism evidence="3 4">
    <name type="scientific">Botryotinia calthae</name>
    <dbReference type="NCBI Taxonomy" id="38488"/>
    <lineage>
        <taxon>Eukaryota</taxon>
        <taxon>Fungi</taxon>
        <taxon>Dikarya</taxon>
        <taxon>Ascomycota</taxon>
        <taxon>Pezizomycotina</taxon>
        <taxon>Leotiomycetes</taxon>
        <taxon>Helotiales</taxon>
        <taxon>Sclerotiniaceae</taxon>
        <taxon>Botryotinia</taxon>
    </lineage>
</organism>
<keyword evidence="2" id="KW-1133">Transmembrane helix</keyword>
<accession>A0A4Y8DGT5</accession>
<proteinExistence type="predicted"/>
<evidence type="ECO:0000256" key="2">
    <source>
        <dbReference type="SAM" id="Phobius"/>
    </source>
</evidence>
<dbReference type="Proteomes" id="UP000297299">
    <property type="component" value="Unassembled WGS sequence"/>
</dbReference>
<reference evidence="3 4" key="1">
    <citation type="submission" date="2017-11" db="EMBL/GenBank/DDBJ databases">
        <title>Comparative genomics of Botrytis spp.</title>
        <authorList>
            <person name="Valero-Jimenez C.A."/>
            <person name="Tapia P."/>
            <person name="Veloso J."/>
            <person name="Silva-Moreno E."/>
            <person name="Staats M."/>
            <person name="Valdes J.H."/>
            <person name="Van Kan J.A.L."/>
        </authorList>
    </citation>
    <scope>NUCLEOTIDE SEQUENCE [LARGE SCALE GENOMIC DNA]</scope>
    <source>
        <strain evidence="3 4">MUCL2830</strain>
    </source>
</reference>
<evidence type="ECO:0000313" key="3">
    <source>
        <dbReference type="EMBL" id="TEY83177.1"/>
    </source>
</evidence>
<dbReference type="EMBL" id="PHWZ01000025">
    <property type="protein sequence ID" value="TEY83177.1"/>
    <property type="molecule type" value="Genomic_DNA"/>
</dbReference>